<dbReference type="InterPro" id="IPR010426">
    <property type="entry name" value="MTTB_MeTrfase"/>
</dbReference>
<evidence type="ECO:0000256" key="1">
    <source>
        <dbReference type="ARBA" id="ARBA00007137"/>
    </source>
</evidence>
<comment type="similarity">
    <text evidence="1">Belongs to the trimethylamine methyltransferase family.</text>
</comment>
<dbReference type="InterPro" id="IPR038601">
    <property type="entry name" value="MttB-like_sf"/>
</dbReference>
<keyword evidence="5" id="KW-1185">Reference proteome</keyword>
<dbReference type="AlphaFoldDB" id="S0FZ44"/>
<accession>S0FZ44</accession>
<dbReference type="EC" id="2.1.1.-" evidence="4"/>
<keyword evidence="3 4" id="KW-0808">Transferase</keyword>
<evidence type="ECO:0000256" key="3">
    <source>
        <dbReference type="ARBA" id="ARBA00022679"/>
    </source>
</evidence>
<dbReference type="RefSeq" id="WP_006968786.1">
    <property type="nucleotide sequence ID" value="NZ_APJX01000020.1"/>
</dbReference>
<reference evidence="4 5" key="1">
    <citation type="journal article" date="2013" name="Genome Announc.">
        <title>Draft Genome Sequence of Desulfotignum phosphitoxidans DSM 13687 Strain FiPS-3.</title>
        <authorList>
            <person name="Poehlein A."/>
            <person name="Daniel R."/>
            <person name="Simeonova D.D."/>
        </authorList>
    </citation>
    <scope>NUCLEOTIDE SEQUENCE [LARGE SCALE GENOMIC DNA]</scope>
    <source>
        <strain evidence="4 5">DSM 13687</strain>
    </source>
</reference>
<evidence type="ECO:0000313" key="5">
    <source>
        <dbReference type="Proteomes" id="UP000014216"/>
    </source>
</evidence>
<name>S0FZ44_9BACT</name>
<keyword evidence="2 4" id="KW-0489">Methyltransferase</keyword>
<proteinExistence type="inferred from homology"/>
<dbReference type="GO" id="GO:0008168">
    <property type="term" value="F:methyltransferase activity"/>
    <property type="evidence" value="ECO:0007669"/>
    <property type="project" value="UniProtKB-KW"/>
</dbReference>
<dbReference type="Proteomes" id="UP000014216">
    <property type="component" value="Unassembled WGS sequence"/>
</dbReference>
<sequence>MMTRKLPKSPEPSLENLEKLDGMARRILSEIGIRILSRPYLDLLSEKGISMKADRAVFSPDQVDALLGSAPAQFTLHGISREHDMILGDGSSSLAPGYGCASVMDPDGNIRNAIFQDHVDFLKLVQVSDLFHINGGILAQPSDVAAKVSHLAMMYAALIYSDKCVFGIPGRREHMEDIMALAAIRTGGKTPLVQTPRVLTMISPVSPLQVDDTGLAALDVAGKYGQPVILSPGVAAGTTGPIDLAGNVAMATAEALGLICLAQALHPGTPVIFGIQCYGSDMKTGNISIGSPAYALQAKYCAALARYYGVPSRCGGSVTDAKSLSAPAGYESMLSMFTALQNQVSLIVHSAGILDSFAAISYEKFIMDLEIIQMIQFYMDDMTVDDTTLNFDLIESVGPGGLFLTTMDTMKKCRTHTWNPSVALRGHLAGMSPQEKLLKNIQDTRDRMLARYVPPEIDPGVLRAMNTFMQKKGVDPDDLPLYH</sequence>
<comment type="caution">
    <text evidence="4">The sequence shown here is derived from an EMBL/GenBank/DDBJ whole genome shotgun (WGS) entry which is preliminary data.</text>
</comment>
<organism evidence="4 5">
    <name type="scientific">Desulfotignum phosphitoxidans DSM 13687</name>
    <dbReference type="NCBI Taxonomy" id="1286635"/>
    <lineage>
        <taxon>Bacteria</taxon>
        <taxon>Pseudomonadati</taxon>
        <taxon>Thermodesulfobacteriota</taxon>
        <taxon>Desulfobacteria</taxon>
        <taxon>Desulfobacterales</taxon>
        <taxon>Desulfobacteraceae</taxon>
        <taxon>Desulfotignum</taxon>
    </lineage>
</organism>
<dbReference type="EMBL" id="APJX01000020">
    <property type="protein sequence ID" value="EMS77197.1"/>
    <property type="molecule type" value="Genomic_DNA"/>
</dbReference>
<dbReference type="Pfam" id="PF06253">
    <property type="entry name" value="MTTB"/>
    <property type="match status" value="1"/>
</dbReference>
<dbReference type="GO" id="GO:0015948">
    <property type="term" value="P:methanogenesis"/>
    <property type="evidence" value="ECO:0007669"/>
    <property type="project" value="InterPro"/>
</dbReference>
<gene>
    <name evidence="4" type="primary">mttB2</name>
    <name evidence="4" type="ORF">Dpo_20c00030</name>
</gene>
<protein>
    <submittedName>
        <fullName evidence="4">Trimethylamine methyltransferase MttB</fullName>
        <ecNumber evidence="4">2.1.1.-</ecNumber>
    </submittedName>
</protein>
<evidence type="ECO:0000313" key="4">
    <source>
        <dbReference type="EMBL" id="EMS77197.1"/>
    </source>
</evidence>
<dbReference type="Gene3D" id="3.20.20.480">
    <property type="entry name" value="Trimethylamine methyltransferase-like"/>
    <property type="match status" value="1"/>
</dbReference>
<dbReference type="OrthoDB" id="9815793at2"/>
<evidence type="ECO:0000256" key="2">
    <source>
        <dbReference type="ARBA" id="ARBA00022603"/>
    </source>
</evidence>
<dbReference type="GO" id="GO:0032259">
    <property type="term" value="P:methylation"/>
    <property type="evidence" value="ECO:0007669"/>
    <property type="project" value="UniProtKB-KW"/>
</dbReference>